<protein>
    <submittedName>
        <fullName evidence="1">Uncharacterized protein</fullName>
    </submittedName>
</protein>
<accession>F7VC08</accession>
<dbReference type="AlphaFoldDB" id="F7VC08"/>
<comment type="caution">
    <text evidence="1">The sequence shown here is derived from an EMBL/GenBank/DDBJ whole genome shotgun (WGS) entry which is preliminary data.</text>
</comment>
<reference evidence="1 2" key="1">
    <citation type="journal article" date="2011" name="Biochem. Biophys. Res. Commun.">
        <title>Increased number of Arginine-based salt bridges contributes to the thermotolerance of thermotolerant acetic acid bacteria, Acetobacter tropicalis SKU1100.</title>
        <authorList>
            <person name="Matsutani M."/>
            <person name="Hirakawa H."/>
            <person name="Nishikura M."/>
            <person name="Soemphol W."/>
            <person name="Ali I.A.I."/>
            <person name="Yakushi T."/>
            <person name="Matsushita K."/>
        </authorList>
    </citation>
    <scope>NUCLEOTIDE SEQUENCE [LARGE SCALE GENOMIC DNA]</scope>
    <source>
        <strain evidence="1 2">NBRC 101654</strain>
    </source>
</reference>
<organism evidence="1 2">
    <name type="scientific">Acetobacter tropicalis NBRC 101654</name>
    <dbReference type="NCBI Taxonomy" id="749388"/>
    <lineage>
        <taxon>Bacteria</taxon>
        <taxon>Pseudomonadati</taxon>
        <taxon>Pseudomonadota</taxon>
        <taxon>Alphaproteobacteria</taxon>
        <taxon>Acetobacterales</taxon>
        <taxon>Acetobacteraceae</taxon>
        <taxon>Acetobacter</taxon>
    </lineage>
</organism>
<name>F7VC08_9PROT</name>
<dbReference type="EMBL" id="BABS01000017">
    <property type="protein sequence ID" value="GAA07903.1"/>
    <property type="molecule type" value="Genomic_DNA"/>
</dbReference>
<gene>
    <name evidence="1" type="ORF">ATPR_0907</name>
</gene>
<proteinExistence type="predicted"/>
<evidence type="ECO:0000313" key="1">
    <source>
        <dbReference type="EMBL" id="GAA07903.1"/>
    </source>
</evidence>
<evidence type="ECO:0000313" key="2">
    <source>
        <dbReference type="Proteomes" id="UP000004319"/>
    </source>
</evidence>
<dbReference type="Proteomes" id="UP000004319">
    <property type="component" value="Unassembled WGS sequence"/>
</dbReference>
<sequence length="54" mass="5899">MKPGFWPFQEPGLVCVEESDMADVSPHLLQCLAQIKCCDVSVPAGPEARSLKCH</sequence>